<dbReference type="Pfam" id="PF13439">
    <property type="entry name" value="Glyco_transf_4"/>
    <property type="match status" value="1"/>
</dbReference>
<proteinExistence type="predicted"/>
<comment type="caution">
    <text evidence="3">The sequence shown here is derived from an EMBL/GenBank/DDBJ whole genome shotgun (WGS) entry which is preliminary data.</text>
</comment>
<feature type="domain" description="Glycosyltransferase subfamily 4-like N-terminal" evidence="2">
    <location>
        <begin position="14"/>
        <end position="187"/>
    </location>
</feature>
<reference evidence="3" key="1">
    <citation type="submission" date="2021-01" db="EMBL/GenBank/DDBJ databases">
        <title>Fulvivirga kasyanovii gen. nov., sp nov., a novel member of the phylum Bacteroidetes isolated from seawater in a mussel farm.</title>
        <authorList>
            <person name="Zhao L.-H."/>
            <person name="Wang Z.-J."/>
        </authorList>
    </citation>
    <scope>NUCLEOTIDE SEQUENCE</scope>
    <source>
        <strain evidence="3">2943</strain>
    </source>
</reference>
<dbReference type="CDD" id="cd03801">
    <property type="entry name" value="GT4_PimA-like"/>
    <property type="match status" value="1"/>
</dbReference>
<sequence>MRILFIQKEGGIFGAENFQLKIIPALKERGVNVEFLRLYTNYQGGIGGDFIDRLEKLNVKTYEENIGKFPKPKVLSSIKALITKGKYDIVHTHLIHADLCLSLIKLFMGGIACPWISTKHGYDNKFTAKNGFDAEKQGLTPYYMLMRLSERLCDHSYTISHGLRNFFIASKATKAAKMNMIHYGFDFKEITNDYINSDFRKFKKQIVIAGRLVKFKGHYYLVKSLSLLQKMNSDVGLVIVGSGDEEENLKALVNELGLKDSVVFAGYSKEVVRWMYNSDVVAVPSISEGFGVVFLEAFSCKKPVVAWDVPAGNELMVDNETGYLVRPYEIDSLAKRINYILNNREESEEVGRNAYSKLKTYFTLDRMTQETVELYKKALN</sequence>
<evidence type="ECO:0000313" key="4">
    <source>
        <dbReference type="Proteomes" id="UP000659388"/>
    </source>
</evidence>
<feature type="domain" description="Glycosyl transferase family 1" evidence="1">
    <location>
        <begin position="200"/>
        <end position="356"/>
    </location>
</feature>
<organism evidence="3 4">
    <name type="scientific">Fulvivirga sediminis</name>
    <dbReference type="NCBI Taxonomy" id="2803949"/>
    <lineage>
        <taxon>Bacteria</taxon>
        <taxon>Pseudomonadati</taxon>
        <taxon>Bacteroidota</taxon>
        <taxon>Cytophagia</taxon>
        <taxon>Cytophagales</taxon>
        <taxon>Fulvivirgaceae</taxon>
        <taxon>Fulvivirga</taxon>
    </lineage>
</organism>
<dbReference type="InterPro" id="IPR001296">
    <property type="entry name" value="Glyco_trans_1"/>
</dbReference>
<evidence type="ECO:0000259" key="2">
    <source>
        <dbReference type="Pfam" id="PF13439"/>
    </source>
</evidence>
<dbReference type="GO" id="GO:0016757">
    <property type="term" value="F:glycosyltransferase activity"/>
    <property type="evidence" value="ECO:0007669"/>
    <property type="project" value="InterPro"/>
</dbReference>
<dbReference type="Pfam" id="PF00534">
    <property type="entry name" value="Glycos_transf_1"/>
    <property type="match status" value="1"/>
</dbReference>
<evidence type="ECO:0000313" key="3">
    <source>
        <dbReference type="EMBL" id="MBL3655380.1"/>
    </source>
</evidence>
<accession>A0A937F6T9</accession>
<protein>
    <submittedName>
        <fullName evidence="3">Glycosyltransferase family 4 protein</fullName>
    </submittedName>
</protein>
<dbReference type="RefSeq" id="WP_202243057.1">
    <property type="nucleotide sequence ID" value="NZ_JAESIY010000002.1"/>
</dbReference>
<keyword evidence="4" id="KW-1185">Reference proteome</keyword>
<evidence type="ECO:0000259" key="1">
    <source>
        <dbReference type="Pfam" id="PF00534"/>
    </source>
</evidence>
<dbReference type="PANTHER" id="PTHR12526">
    <property type="entry name" value="GLYCOSYLTRANSFERASE"/>
    <property type="match status" value="1"/>
</dbReference>
<dbReference type="SUPFAM" id="SSF53756">
    <property type="entry name" value="UDP-Glycosyltransferase/glycogen phosphorylase"/>
    <property type="match status" value="1"/>
</dbReference>
<dbReference type="AlphaFoldDB" id="A0A937F6T9"/>
<name>A0A937F6T9_9BACT</name>
<dbReference type="Proteomes" id="UP000659388">
    <property type="component" value="Unassembled WGS sequence"/>
</dbReference>
<dbReference type="PANTHER" id="PTHR12526:SF630">
    <property type="entry name" value="GLYCOSYLTRANSFERASE"/>
    <property type="match status" value="1"/>
</dbReference>
<gene>
    <name evidence="3" type="ORF">JL102_04510</name>
</gene>
<dbReference type="InterPro" id="IPR028098">
    <property type="entry name" value="Glyco_trans_4-like_N"/>
</dbReference>
<dbReference type="Gene3D" id="3.40.50.2000">
    <property type="entry name" value="Glycogen Phosphorylase B"/>
    <property type="match status" value="2"/>
</dbReference>
<dbReference type="EMBL" id="JAESIY010000002">
    <property type="protein sequence ID" value="MBL3655380.1"/>
    <property type="molecule type" value="Genomic_DNA"/>
</dbReference>